<dbReference type="EMBL" id="FMZB01000004">
    <property type="protein sequence ID" value="SDC75676.1"/>
    <property type="molecule type" value="Genomic_DNA"/>
</dbReference>
<evidence type="ECO:0000259" key="9">
    <source>
        <dbReference type="PROSITE" id="PS50110"/>
    </source>
</evidence>
<evidence type="ECO:0000313" key="12">
    <source>
        <dbReference type="Proteomes" id="UP000198666"/>
    </source>
</evidence>
<evidence type="ECO:0000256" key="5">
    <source>
        <dbReference type="ARBA" id="ARBA00023125"/>
    </source>
</evidence>
<dbReference type="Gene3D" id="1.10.10.10">
    <property type="entry name" value="Winged helix-like DNA-binding domain superfamily/Winged helix DNA-binding domain"/>
    <property type="match status" value="1"/>
</dbReference>
<dbReference type="SMART" id="SM00862">
    <property type="entry name" value="Trans_reg_C"/>
    <property type="match status" value="1"/>
</dbReference>
<keyword evidence="5 8" id="KW-0238">DNA-binding</keyword>
<dbReference type="InterPro" id="IPR001867">
    <property type="entry name" value="OmpR/PhoB-type_DNA-bd"/>
</dbReference>
<keyword evidence="4" id="KW-0805">Transcription regulation</keyword>
<dbReference type="SUPFAM" id="SSF46894">
    <property type="entry name" value="C-terminal effector domain of the bipartite response regulators"/>
    <property type="match status" value="1"/>
</dbReference>
<dbReference type="GO" id="GO:0005829">
    <property type="term" value="C:cytosol"/>
    <property type="evidence" value="ECO:0007669"/>
    <property type="project" value="TreeGrafter"/>
</dbReference>
<dbReference type="Gene3D" id="3.40.50.2300">
    <property type="match status" value="1"/>
</dbReference>
<dbReference type="Pfam" id="PF00486">
    <property type="entry name" value="Trans_reg_C"/>
    <property type="match status" value="1"/>
</dbReference>
<evidence type="ECO:0000256" key="1">
    <source>
        <dbReference type="ARBA" id="ARBA00004496"/>
    </source>
</evidence>
<dbReference type="SUPFAM" id="SSF52172">
    <property type="entry name" value="CheY-like"/>
    <property type="match status" value="1"/>
</dbReference>
<dbReference type="CDD" id="cd00383">
    <property type="entry name" value="trans_reg_C"/>
    <property type="match status" value="1"/>
</dbReference>
<evidence type="ECO:0000256" key="4">
    <source>
        <dbReference type="ARBA" id="ARBA00023015"/>
    </source>
</evidence>
<dbReference type="GO" id="GO:0000156">
    <property type="term" value="F:phosphorelay response regulator activity"/>
    <property type="evidence" value="ECO:0007669"/>
    <property type="project" value="TreeGrafter"/>
</dbReference>
<dbReference type="Proteomes" id="UP000198666">
    <property type="component" value="Unassembled WGS sequence"/>
</dbReference>
<protein>
    <submittedName>
        <fullName evidence="11">DNA-binding response regulator, OmpR family, contains REC and winged-helix (WHTH) domain</fullName>
    </submittedName>
</protein>
<organism evidence="11 12">
    <name type="scientific">Terribacillus halophilus</name>
    <dbReference type="NCBI Taxonomy" id="361279"/>
    <lineage>
        <taxon>Bacteria</taxon>
        <taxon>Bacillati</taxon>
        <taxon>Bacillota</taxon>
        <taxon>Bacilli</taxon>
        <taxon>Bacillales</taxon>
        <taxon>Bacillaceae</taxon>
        <taxon>Terribacillus</taxon>
    </lineage>
</organism>
<evidence type="ECO:0000259" key="10">
    <source>
        <dbReference type="PROSITE" id="PS51755"/>
    </source>
</evidence>
<dbReference type="GO" id="GO:0006355">
    <property type="term" value="P:regulation of DNA-templated transcription"/>
    <property type="evidence" value="ECO:0007669"/>
    <property type="project" value="InterPro"/>
</dbReference>
<dbReference type="Pfam" id="PF00072">
    <property type="entry name" value="Response_reg"/>
    <property type="match status" value="1"/>
</dbReference>
<keyword evidence="2 7" id="KW-0597">Phosphoprotein</keyword>
<keyword evidence="12" id="KW-1185">Reference proteome</keyword>
<sequence length="233" mass="26654">MYVVNQKVLIVEDDIYISKMVTESLTKEGYEVTAAYDGEEALIRFSMHGYDVILLDLMLPKIDGIECLKKIREKSMVPVLIMSAKGEETDKVIGLGLGADDYIAKPFSVLELTARVKAIIRREKHYLAAAESKKLLQVGDLTIDVDNYAIRKLDKDINLTAKEFSILKLFILNPSNVYTKSQLYHSIWQEEYHGDENVINVHIRRLREKIEDDPSNPKYIKTLWGIGYKLGEL</sequence>
<feature type="domain" description="OmpR/PhoB-type" evidence="10">
    <location>
        <begin position="133"/>
        <end position="232"/>
    </location>
</feature>
<feature type="modified residue" description="4-aspartylphosphate" evidence="7">
    <location>
        <position position="56"/>
    </location>
</feature>
<dbReference type="PROSITE" id="PS50110">
    <property type="entry name" value="RESPONSE_REGULATORY"/>
    <property type="match status" value="1"/>
</dbReference>
<keyword evidence="6" id="KW-0804">Transcription</keyword>
<evidence type="ECO:0000256" key="3">
    <source>
        <dbReference type="ARBA" id="ARBA00023012"/>
    </source>
</evidence>
<dbReference type="GO" id="GO:0032993">
    <property type="term" value="C:protein-DNA complex"/>
    <property type="evidence" value="ECO:0007669"/>
    <property type="project" value="TreeGrafter"/>
</dbReference>
<name>A0A1G6P842_9BACI</name>
<dbReference type="InterPro" id="IPR039420">
    <property type="entry name" value="WalR-like"/>
</dbReference>
<dbReference type="InterPro" id="IPR036388">
    <property type="entry name" value="WH-like_DNA-bd_sf"/>
</dbReference>
<dbReference type="PANTHER" id="PTHR48111">
    <property type="entry name" value="REGULATOR OF RPOS"/>
    <property type="match status" value="1"/>
</dbReference>
<dbReference type="InterPro" id="IPR016032">
    <property type="entry name" value="Sig_transdc_resp-reg_C-effctor"/>
</dbReference>
<dbReference type="FunFam" id="3.40.50.2300:FF:000001">
    <property type="entry name" value="DNA-binding response regulator PhoB"/>
    <property type="match status" value="1"/>
</dbReference>
<gene>
    <name evidence="11" type="ORF">SAMN05421663_10420</name>
</gene>
<comment type="subcellular location">
    <subcellularLocation>
        <location evidence="1">Cytoplasm</location>
    </subcellularLocation>
</comment>
<evidence type="ECO:0000256" key="7">
    <source>
        <dbReference type="PROSITE-ProRule" id="PRU00169"/>
    </source>
</evidence>
<evidence type="ECO:0000256" key="6">
    <source>
        <dbReference type="ARBA" id="ARBA00023163"/>
    </source>
</evidence>
<dbReference type="AlphaFoldDB" id="A0A1G6P842"/>
<evidence type="ECO:0000256" key="2">
    <source>
        <dbReference type="ARBA" id="ARBA00022553"/>
    </source>
</evidence>
<dbReference type="GO" id="GO:0000976">
    <property type="term" value="F:transcription cis-regulatory region binding"/>
    <property type="evidence" value="ECO:0007669"/>
    <property type="project" value="TreeGrafter"/>
</dbReference>
<keyword evidence="3" id="KW-0902">Two-component regulatory system</keyword>
<evidence type="ECO:0000256" key="8">
    <source>
        <dbReference type="PROSITE-ProRule" id="PRU01091"/>
    </source>
</evidence>
<accession>A0A1G6P842</accession>
<dbReference type="SMART" id="SM00448">
    <property type="entry name" value="REC"/>
    <property type="match status" value="1"/>
</dbReference>
<proteinExistence type="predicted"/>
<evidence type="ECO:0000313" key="11">
    <source>
        <dbReference type="EMBL" id="SDC75676.1"/>
    </source>
</evidence>
<dbReference type="STRING" id="361279.SAMN05421663_10420"/>
<dbReference type="FunFam" id="1.10.10.10:FF:000018">
    <property type="entry name" value="DNA-binding response regulator ResD"/>
    <property type="match status" value="1"/>
</dbReference>
<dbReference type="PROSITE" id="PS51755">
    <property type="entry name" value="OMPR_PHOB"/>
    <property type="match status" value="1"/>
</dbReference>
<dbReference type="InterPro" id="IPR011006">
    <property type="entry name" value="CheY-like_superfamily"/>
</dbReference>
<reference evidence="12" key="1">
    <citation type="submission" date="2016-10" db="EMBL/GenBank/DDBJ databases">
        <authorList>
            <person name="Varghese N."/>
            <person name="Submissions S."/>
        </authorList>
    </citation>
    <scope>NUCLEOTIDE SEQUENCE [LARGE SCALE GENOMIC DNA]</scope>
    <source>
        <strain evidence="12">DSM 21620</strain>
    </source>
</reference>
<dbReference type="InterPro" id="IPR001789">
    <property type="entry name" value="Sig_transdc_resp-reg_receiver"/>
</dbReference>
<feature type="DNA-binding region" description="OmpR/PhoB-type" evidence="8">
    <location>
        <begin position="133"/>
        <end position="232"/>
    </location>
</feature>
<dbReference type="PANTHER" id="PTHR48111:SF26">
    <property type="entry name" value="STAGE 0 SPORULATION PROTEIN A HOMOLOG"/>
    <property type="match status" value="1"/>
</dbReference>
<dbReference type="Gene3D" id="6.10.250.690">
    <property type="match status" value="1"/>
</dbReference>
<feature type="domain" description="Response regulatory" evidence="9">
    <location>
        <begin position="7"/>
        <end position="120"/>
    </location>
</feature>